<keyword evidence="4" id="KW-1133">Transmembrane helix</keyword>
<dbReference type="Proteomes" id="UP001359559">
    <property type="component" value="Unassembled WGS sequence"/>
</dbReference>
<comment type="caution">
    <text evidence="7">The sequence shown here is derived from an EMBL/GenBank/DDBJ whole genome shotgun (WGS) entry which is preliminary data.</text>
</comment>
<evidence type="ECO:0000256" key="4">
    <source>
        <dbReference type="ARBA" id="ARBA00022989"/>
    </source>
</evidence>
<organism evidence="7 8">
    <name type="scientific">Clitoria ternatea</name>
    <name type="common">Butterfly pea</name>
    <dbReference type="NCBI Taxonomy" id="43366"/>
    <lineage>
        <taxon>Eukaryota</taxon>
        <taxon>Viridiplantae</taxon>
        <taxon>Streptophyta</taxon>
        <taxon>Embryophyta</taxon>
        <taxon>Tracheophyta</taxon>
        <taxon>Spermatophyta</taxon>
        <taxon>Magnoliopsida</taxon>
        <taxon>eudicotyledons</taxon>
        <taxon>Gunneridae</taxon>
        <taxon>Pentapetalae</taxon>
        <taxon>rosids</taxon>
        <taxon>fabids</taxon>
        <taxon>Fabales</taxon>
        <taxon>Fabaceae</taxon>
        <taxon>Papilionoideae</taxon>
        <taxon>50 kb inversion clade</taxon>
        <taxon>NPAAA clade</taxon>
        <taxon>indigoferoid/millettioid clade</taxon>
        <taxon>Phaseoleae</taxon>
        <taxon>Clitoria</taxon>
    </lineage>
</organism>
<reference evidence="7 8" key="1">
    <citation type="submission" date="2024-01" db="EMBL/GenBank/DDBJ databases">
        <title>The genomes of 5 underutilized Papilionoideae crops provide insights into root nodulation and disease resistance.</title>
        <authorList>
            <person name="Yuan L."/>
        </authorList>
    </citation>
    <scope>NUCLEOTIDE SEQUENCE [LARGE SCALE GENOMIC DNA]</scope>
    <source>
        <strain evidence="7">LY-2023</strain>
        <tissue evidence="7">Leaf</tissue>
    </source>
</reference>
<dbReference type="SUPFAM" id="SSF52540">
    <property type="entry name" value="P-loop containing nucleoside triphosphate hydrolases"/>
    <property type="match status" value="1"/>
</dbReference>
<proteinExistence type="predicted"/>
<protein>
    <recommendedName>
        <fullName evidence="9">ABC transporter domain-containing protein</fullName>
    </recommendedName>
</protein>
<evidence type="ECO:0000313" key="7">
    <source>
        <dbReference type="EMBL" id="KAK7301264.1"/>
    </source>
</evidence>
<accession>A0AAN9PKN2</accession>
<keyword evidence="2" id="KW-0813">Transport</keyword>
<keyword evidence="8" id="KW-1185">Reference proteome</keyword>
<gene>
    <name evidence="7" type="ORF">RJT34_12125</name>
</gene>
<evidence type="ECO:0008006" key="9">
    <source>
        <dbReference type="Google" id="ProtNLM"/>
    </source>
</evidence>
<feature type="compositionally biased region" description="Basic and acidic residues" evidence="6">
    <location>
        <begin position="59"/>
        <end position="76"/>
    </location>
</feature>
<comment type="subcellular location">
    <subcellularLocation>
        <location evidence="1">Membrane</location>
        <topology evidence="1">Multi-pass membrane protein</topology>
    </subcellularLocation>
</comment>
<dbReference type="AlphaFoldDB" id="A0AAN9PKN2"/>
<dbReference type="InterPro" id="IPR027417">
    <property type="entry name" value="P-loop_NTPase"/>
</dbReference>
<dbReference type="GO" id="GO:0042626">
    <property type="term" value="F:ATPase-coupled transmembrane transporter activity"/>
    <property type="evidence" value="ECO:0007669"/>
    <property type="project" value="TreeGrafter"/>
</dbReference>
<dbReference type="Gene3D" id="3.40.50.300">
    <property type="entry name" value="P-loop containing nucleotide triphosphate hydrolases"/>
    <property type="match status" value="1"/>
</dbReference>
<evidence type="ECO:0000256" key="3">
    <source>
        <dbReference type="ARBA" id="ARBA00022692"/>
    </source>
</evidence>
<evidence type="ECO:0000313" key="8">
    <source>
        <dbReference type="Proteomes" id="UP001359559"/>
    </source>
</evidence>
<feature type="region of interest" description="Disordered" evidence="6">
    <location>
        <begin position="54"/>
        <end position="76"/>
    </location>
</feature>
<keyword evidence="3" id="KW-0812">Transmembrane</keyword>
<sequence length="76" mass="8490">MLNNMRQVKVDTVGYHGVSGGERRRISIGVNIIHDPIMLFLHEPTSRIESTSAYMEGNDCNRNDGLVKGDEASEKE</sequence>
<evidence type="ECO:0000256" key="2">
    <source>
        <dbReference type="ARBA" id="ARBA00022448"/>
    </source>
</evidence>
<name>A0AAN9PKN2_CLITE</name>
<dbReference type="GO" id="GO:0016020">
    <property type="term" value="C:membrane"/>
    <property type="evidence" value="ECO:0007669"/>
    <property type="project" value="UniProtKB-SubCell"/>
</dbReference>
<evidence type="ECO:0000256" key="1">
    <source>
        <dbReference type="ARBA" id="ARBA00004141"/>
    </source>
</evidence>
<dbReference type="InterPro" id="IPR050352">
    <property type="entry name" value="ABCG_transporters"/>
</dbReference>
<evidence type="ECO:0000256" key="6">
    <source>
        <dbReference type="SAM" id="MobiDB-lite"/>
    </source>
</evidence>
<dbReference type="PANTHER" id="PTHR48041:SF11">
    <property type="entry name" value="ABC TRANSPORTER G FAMILY MEMBER 16"/>
    <property type="match status" value="1"/>
</dbReference>
<dbReference type="PANTHER" id="PTHR48041">
    <property type="entry name" value="ABC TRANSPORTER G FAMILY MEMBER 28"/>
    <property type="match status" value="1"/>
</dbReference>
<keyword evidence="5" id="KW-0472">Membrane</keyword>
<evidence type="ECO:0000256" key="5">
    <source>
        <dbReference type="ARBA" id="ARBA00023136"/>
    </source>
</evidence>
<dbReference type="EMBL" id="JAYKXN010000003">
    <property type="protein sequence ID" value="KAK7301264.1"/>
    <property type="molecule type" value="Genomic_DNA"/>
</dbReference>